<protein>
    <submittedName>
        <fullName evidence="2">Uncharacterized protein</fullName>
    </submittedName>
</protein>
<sequence>MYSATIRDIWARIAACNRGYGIMSGPYSWRKSGSNSSSVRLDPDTSTSTRSIRDSTVNKSGTLSNTTNHIMFRRFLATASAL</sequence>
<gene>
    <name evidence="2" type="ORF">AYI68_g4945</name>
</gene>
<reference evidence="2 3" key="1">
    <citation type="journal article" date="2016" name="Mol. Biol. Evol.">
        <title>Genome-Wide Survey of Gut Fungi (Harpellales) Reveals the First Horizontally Transferred Ubiquitin Gene from a Mosquito Host.</title>
        <authorList>
            <person name="Wang Y."/>
            <person name="White M.M."/>
            <person name="Kvist S."/>
            <person name="Moncalvo J.M."/>
        </authorList>
    </citation>
    <scope>NUCLEOTIDE SEQUENCE [LARGE SCALE GENOMIC DNA]</scope>
    <source>
        <strain evidence="2 3">ALG-7-W6</strain>
    </source>
</reference>
<dbReference type="Proteomes" id="UP000187455">
    <property type="component" value="Unassembled WGS sequence"/>
</dbReference>
<accession>A0A1R0GVM6</accession>
<evidence type="ECO:0000313" key="3">
    <source>
        <dbReference type="Proteomes" id="UP000187455"/>
    </source>
</evidence>
<proteinExistence type="predicted"/>
<evidence type="ECO:0000313" key="2">
    <source>
        <dbReference type="EMBL" id="OLY80953.1"/>
    </source>
</evidence>
<name>A0A1R0GVM6_9FUNG</name>
<keyword evidence="3" id="KW-1185">Reference proteome</keyword>
<comment type="caution">
    <text evidence="2">The sequence shown here is derived from an EMBL/GenBank/DDBJ whole genome shotgun (WGS) entry which is preliminary data.</text>
</comment>
<organism evidence="2 3">
    <name type="scientific">Smittium mucronatum</name>
    <dbReference type="NCBI Taxonomy" id="133383"/>
    <lineage>
        <taxon>Eukaryota</taxon>
        <taxon>Fungi</taxon>
        <taxon>Fungi incertae sedis</taxon>
        <taxon>Zoopagomycota</taxon>
        <taxon>Kickxellomycotina</taxon>
        <taxon>Harpellomycetes</taxon>
        <taxon>Harpellales</taxon>
        <taxon>Legeriomycetaceae</taxon>
        <taxon>Smittium</taxon>
    </lineage>
</organism>
<dbReference type="AlphaFoldDB" id="A0A1R0GVM6"/>
<dbReference type="EMBL" id="LSSL01002933">
    <property type="protein sequence ID" value="OLY80953.1"/>
    <property type="molecule type" value="Genomic_DNA"/>
</dbReference>
<evidence type="ECO:0000256" key="1">
    <source>
        <dbReference type="SAM" id="MobiDB-lite"/>
    </source>
</evidence>
<feature type="region of interest" description="Disordered" evidence="1">
    <location>
        <begin position="30"/>
        <end position="60"/>
    </location>
</feature>